<evidence type="ECO:0000313" key="3">
    <source>
        <dbReference type="EMBL" id="QQM31394.1"/>
    </source>
</evidence>
<dbReference type="CDD" id="cd06170">
    <property type="entry name" value="LuxR_C_like"/>
    <property type="match status" value="1"/>
</dbReference>
<keyword evidence="1" id="KW-0472">Membrane</keyword>
<protein>
    <submittedName>
        <fullName evidence="3">Helix-turn-helix transcriptional regulator</fullName>
    </submittedName>
</protein>
<accession>A0A7T7HLN8</accession>
<evidence type="ECO:0000259" key="2">
    <source>
        <dbReference type="SMART" id="SM00421"/>
    </source>
</evidence>
<dbReference type="InterPro" id="IPR036388">
    <property type="entry name" value="WH-like_DNA-bd_sf"/>
</dbReference>
<name>A0A7T7HLN8_9HYPH</name>
<dbReference type="KEGG" id="mlut:JET14_04280"/>
<reference evidence="3 4" key="1">
    <citation type="submission" date="2020-12" db="EMBL/GenBank/DDBJ databases">
        <authorList>
            <person name="Zheng R.K."/>
            <person name="Sun C.M."/>
        </authorList>
    </citation>
    <scope>NUCLEOTIDE SEQUENCE [LARGE SCALE GENOMIC DNA]</scope>
    <source>
        <strain evidence="3 4">ZRK001</strain>
    </source>
</reference>
<dbReference type="SMART" id="SM00421">
    <property type="entry name" value="HTH_LUXR"/>
    <property type="match status" value="1"/>
</dbReference>
<sequence>MTNRPEARRQGRSQTIALAAFMLMQAVAAVFFVADATRDLFEKPPGAHSIIEALIAVTLVAGIFLAGWQLRLTLERMYAQEKALDTARGDFIRIIDTQFDDWGLTPAEREVGLLALKGLDISEIARLRGAAQGTVRAQMTRIYAKAGVSGRAQFAAWFVEDLLGDGIGRPDDAA</sequence>
<evidence type="ECO:0000256" key="1">
    <source>
        <dbReference type="SAM" id="Phobius"/>
    </source>
</evidence>
<gene>
    <name evidence="3" type="ORF">JET14_04280</name>
</gene>
<dbReference type="InterPro" id="IPR016032">
    <property type="entry name" value="Sig_transdc_resp-reg_C-effctor"/>
</dbReference>
<keyword evidence="1" id="KW-1133">Transmembrane helix</keyword>
<dbReference type="Proteomes" id="UP000596083">
    <property type="component" value="Chromosome"/>
</dbReference>
<proteinExistence type="predicted"/>
<feature type="transmembrane region" description="Helical" evidence="1">
    <location>
        <begin position="16"/>
        <end position="34"/>
    </location>
</feature>
<feature type="transmembrane region" description="Helical" evidence="1">
    <location>
        <begin position="46"/>
        <end position="68"/>
    </location>
</feature>
<feature type="domain" description="HTH luxR-type" evidence="2">
    <location>
        <begin position="101"/>
        <end position="158"/>
    </location>
</feature>
<keyword evidence="1" id="KW-0812">Transmembrane</keyword>
<dbReference type="AlphaFoldDB" id="A0A7T7HLN8"/>
<evidence type="ECO:0000313" key="4">
    <source>
        <dbReference type="Proteomes" id="UP000596083"/>
    </source>
</evidence>
<dbReference type="SUPFAM" id="SSF46894">
    <property type="entry name" value="C-terminal effector domain of the bipartite response regulators"/>
    <property type="match status" value="1"/>
</dbReference>
<dbReference type="GO" id="GO:0006355">
    <property type="term" value="P:regulation of DNA-templated transcription"/>
    <property type="evidence" value="ECO:0007669"/>
    <property type="project" value="InterPro"/>
</dbReference>
<dbReference type="RefSeq" id="WP_200336946.1">
    <property type="nucleotide sequence ID" value="NZ_CP066786.1"/>
</dbReference>
<dbReference type="EMBL" id="CP066786">
    <property type="protein sequence ID" value="QQM31394.1"/>
    <property type="molecule type" value="Genomic_DNA"/>
</dbReference>
<dbReference type="InterPro" id="IPR000792">
    <property type="entry name" value="Tscrpt_reg_LuxR_C"/>
</dbReference>
<dbReference type="Gene3D" id="1.10.10.10">
    <property type="entry name" value="Winged helix-like DNA-binding domain superfamily/Winged helix DNA-binding domain"/>
    <property type="match status" value="1"/>
</dbReference>
<dbReference type="GO" id="GO:0003677">
    <property type="term" value="F:DNA binding"/>
    <property type="evidence" value="ECO:0007669"/>
    <property type="project" value="InterPro"/>
</dbReference>
<organism evidence="3 4">
    <name type="scientific">Martelella lutilitoris</name>
    <dbReference type="NCBI Taxonomy" id="2583532"/>
    <lineage>
        <taxon>Bacteria</taxon>
        <taxon>Pseudomonadati</taxon>
        <taxon>Pseudomonadota</taxon>
        <taxon>Alphaproteobacteria</taxon>
        <taxon>Hyphomicrobiales</taxon>
        <taxon>Aurantimonadaceae</taxon>
        <taxon>Martelella</taxon>
    </lineage>
</organism>